<protein>
    <submittedName>
        <fullName evidence="2">Uncharacterized protein</fullName>
    </submittedName>
</protein>
<proteinExistence type="predicted"/>
<evidence type="ECO:0000313" key="2">
    <source>
        <dbReference type="EMBL" id="KAL3651220.1"/>
    </source>
</evidence>
<comment type="caution">
    <text evidence="2">The sequence shown here is derived from an EMBL/GenBank/DDBJ whole genome shotgun (WGS) entry which is preliminary data.</text>
</comment>
<gene>
    <name evidence="2" type="ORF">CASFOL_004222</name>
</gene>
<sequence>MKLLYQPNSLNLNKDSIEKLDHLKEKVTREQLESVVFECDSQEVADKFVKKITPQKTQGKRIKGKPKPKFIQQQS</sequence>
<dbReference type="EMBL" id="JAVIJP010000006">
    <property type="protein sequence ID" value="KAL3651220.1"/>
    <property type="molecule type" value="Genomic_DNA"/>
</dbReference>
<feature type="region of interest" description="Disordered" evidence="1">
    <location>
        <begin position="55"/>
        <end position="75"/>
    </location>
</feature>
<feature type="compositionally biased region" description="Basic residues" evidence="1">
    <location>
        <begin position="58"/>
        <end position="68"/>
    </location>
</feature>
<keyword evidence="3" id="KW-1185">Reference proteome</keyword>
<organism evidence="2 3">
    <name type="scientific">Castilleja foliolosa</name>
    <dbReference type="NCBI Taxonomy" id="1961234"/>
    <lineage>
        <taxon>Eukaryota</taxon>
        <taxon>Viridiplantae</taxon>
        <taxon>Streptophyta</taxon>
        <taxon>Embryophyta</taxon>
        <taxon>Tracheophyta</taxon>
        <taxon>Spermatophyta</taxon>
        <taxon>Magnoliopsida</taxon>
        <taxon>eudicotyledons</taxon>
        <taxon>Gunneridae</taxon>
        <taxon>Pentapetalae</taxon>
        <taxon>asterids</taxon>
        <taxon>lamiids</taxon>
        <taxon>Lamiales</taxon>
        <taxon>Orobanchaceae</taxon>
        <taxon>Pedicularideae</taxon>
        <taxon>Castillejinae</taxon>
        <taxon>Castilleja</taxon>
    </lineage>
</organism>
<dbReference type="AlphaFoldDB" id="A0ABD3EDL4"/>
<accession>A0ABD3EDL4</accession>
<reference evidence="3" key="1">
    <citation type="journal article" date="2024" name="IScience">
        <title>Strigolactones Initiate the Formation of Haustorium-like Structures in Castilleja.</title>
        <authorList>
            <person name="Buerger M."/>
            <person name="Peterson D."/>
            <person name="Chory J."/>
        </authorList>
    </citation>
    <scope>NUCLEOTIDE SEQUENCE [LARGE SCALE GENOMIC DNA]</scope>
</reference>
<name>A0ABD3EDL4_9LAMI</name>
<evidence type="ECO:0000256" key="1">
    <source>
        <dbReference type="SAM" id="MobiDB-lite"/>
    </source>
</evidence>
<dbReference type="Proteomes" id="UP001632038">
    <property type="component" value="Unassembled WGS sequence"/>
</dbReference>
<evidence type="ECO:0000313" key="3">
    <source>
        <dbReference type="Proteomes" id="UP001632038"/>
    </source>
</evidence>